<evidence type="ECO:0000313" key="5">
    <source>
        <dbReference type="EMBL" id="KAK7919544.1"/>
    </source>
</evidence>
<keyword evidence="2 3" id="KW-0802">TPR repeat</keyword>
<dbReference type="Proteomes" id="UP001460270">
    <property type="component" value="Unassembled WGS sequence"/>
</dbReference>
<dbReference type="Gene3D" id="1.25.40.10">
    <property type="entry name" value="Tetratricopeptide repeat domain"/>
    <property type="match status" value="1"/>
</dbReference>
<dbReference type="InterPro" id="IPR011990">
    <property type="entry name" value="TPR-like_helical_dom_sf"/>
</dbReference>
<dbReference type="CDD" id="cd06257">
    <property type="entry name" value="DnaJ"/>
    <property type="match status" value="1"/>
</dbReference>
<evidence type="ECO:0000313" key="6">
    <source>
        <dbReference type="Proteomes" id="UP001460270"/>
    </source>
</evidence>
<dbReference type="EMBL" id="JBBPFD010000007">
    <property type="protein sequence ID" value="KAK7919544.1"/>
    <property type="molecule type" value="Genomic_DNA"/>
</dbReference>
<keyword evidence="1" id="KW-0677">Repeat</keyword>
<organism evidence="5 6">
    <name type="scientific">Mugilogobius chulae</name>
    <name type="common">yellowstripe goby</name>
    <dbReference type="NCBI Taxonomy" id="88201"/>
    <lineage>
        <taxon>Eukaryota</taxon>
        <taxon>Metazoa</taxon>
        <taxon>Chordata</taxon>
        <taxon>Craniata</taxon>
        <taxon>Vertebrata</taxon>
        <taxon>Euteleostomi</taxon>
        <taxon>Actinopterygii</taxon>
        <taxon>Neopterygii</taxon>
        <taxon>Teleostei</taxon>
        <taxon>Neoteleostei</taxon>
        <taxon>Acanthomorphata</taxon>
        <taxon>Gobiaria</taxon>
        <taxon>Gobiiformes</taxon>
        <taxon>Gobioidei</taxon>
        <taxon>Gobiidae</taxon>
        <taxon>Gobionellinae</taxon>
        <taxon>Mugilogobius</taxon>
    </lineage>
</organism>
<accession>A0AAW0PCA5</accession>
<feature type="repeat" description="TPR" evidence="3">
    <location>
        <begin position="94"/>
        <end position="127"/>
    </location>
</feature>
<dbReference type="PROSITE" id="PS50005">
    <property type="entry name" value="TPR"/>
    <property type="match status" value="5"/>
</dbReference>
<sequence length="470" mass="53378">MAAVDIDVPVETEPQIHNAGDLERQAEGFKEQGNAFYINKDYSEAFNYYTKAIDASPKNASYYGNRAATLMMLCRFREALEDSQQAVRLDDCFMKGHLREGKCHLSLGNAMAAGRSFQKVLELEPSNREALQEVVYCMDRALSWASACHRFKILKAECLALLGRYPEAQSVASDILRMDSTNADALYVRGLCLYYEDCIDKAVQFFVQALRMAPDHEKARLACRNAKALKAKKEEGNQTFKNCNYEAAHQLYTEALAIDPNNIKTNAKLYCNRATAGAKLKKLDQAIDDCTSAIKLDDTYIKAYLRRAQCYMDTEQYEEAVRDYEKVYQTEKTSEHKHLLKTAQLELKKSKRKDYYKVLGVGKNATDDEIKKAYRKRALMHHPDRHSAATPEIQKEEEKKFKEVGEAFTILSDPKKKVRYDNGHDLDNDGGCDARDFDANNIFRAFFGGHGGGFSFDSSPDNGNFFFQFG</sequence>
<dbReference type="InterPro" id="IPR001623">
    <property type="entry name" value="DnaJ_domain"/>
</dbReference>
<dbReference type="PANTHER" id="PTHR45188:SF2">
    <property type="entry name" value="DNAJ HOMOLOG SUBFAMILY C MEMBER 7"/>
    <property type="match status" value="1"/>
</dbReference>
<reference evidence="6" key="1">
    <citation type="submission" date="2024-04" db="EMBL/GenBank/DDBJ databases">
        <title>Salinicola lusitanus LLJ914,a marine bacterium isolated from the Okinawa Trough.</title>
        <authorList>
            <person name="Li J."/>
        </authorList>
    </citation>
    <scope>NUCLEOTIDE SEQUENCE [LARGE SCALE GENOMIC DNA]</scope>
</reference>
<keyword evidence="6" id="KW-1185">Reference proteome</keyword>
<dbReference type="Pfam" id="PF13181">
    <property type="entry name" value="TPR_8"/>
    <property type="match status" value="3"/>
</dbReference>
<dbReference type="SUPFAM" id="SSF46565">
    <property type="entry name" value="Chaperone J-domain"/>
    <property type="match status" value="1"/>
</dbReference>
<dbReference type="FunFam" id="1.10.287.110:FF:000018">
    <property type="entry name" value="DnaJ (Hsp40) homolog, subfamily C, member 7"/>
    <property type="match status" value="1"/>
</dbReference>
<evidence type="ECO:0000256" key="3">
    <source>
        <dbReference type="PROSITE-ProRule" id="PRU00339"/>
    </source>
</evidence>
<evidence type="ECO:0000259" key="4">
    <source>
        <dbReference type="PROSITE" id="PS50076"/>
    </source>
</evidence>
<dbReference type="PRINTS" id="PR00625">
    <property type="entry name" value="JDOMAIN"/>
</dbReference>
<dbReference type="Pfam" id="PF13432">
    <property type="entry name" value="TPR_16"/>
    <property type="match status" value="1"/>
</dbReference>
<protein>
    <recommendedName>
        <fullName evidence="4">J domain-containing protein</fullName>
    </recommendedName>
</protein>
<dbReference type="PANTHER" id="PTHR45188">
    <property type="entry name" value="DNAJ PROTEIN P58IPK HOMOLOG"/>
    <property type="match status" value="1"/>
</dbReference>
<feature type="domain" description="J" evidence="4">
    <location>
        <begin position="354"/>
        <end position="424"/>
    </location>
</feature>
<dbReference type="InterPro" id="IPR019734">
    <property type="entry name" value="TPR_rpt"/>
</dbReference>
<dbReference type="Gene3D" id="1.10.287.110">
    <property type="entry name" value="DnaJ domain"/>
    <property type="match status" value="1"/>
</dbReference>
<dbReference type="SMART" id="SM00028">
    <property type="entry name" value="TPR"/>
    <property type="match status" value="8"/>
</dbReference>
<feature type="repeat" description="TPR" evidence="3">
    <location>
        <begin position="26"/>
        <end position="59"/>
    </location>
</feature>
<evidence type="ECO:0000256" key="2">
    <source>
        <dbReference type="ARBA" id="ARBA00022803"/>
    </source>
</evidence>
<feature type="repeat" description="TPR" evidence="3">
    <location>
        <begin position="183"/>
        <end position="216"/>
    </location>
</feature>
<dbReference type="PROSITE" id="PS50076">
    <property type="entry name" value="DNAJ_2"/>
    <property type="match status" value="1"/>
</dbReference>
<dbReference type="SUPFAM" id="SSF48452">
    <property type="entry name" value="TPR-like"/>
    <property type="match status" value="3"/>
</dbReference>
<evidence type="ECO:0000256" key="1">
    <source>
        <dbReference type="ARBA" id="ARBA00022737"/>
    </source>
</evidence>
<gene>
    <name evidence="5" type="ORF">WMY93_010828</name>
</gene>
<proteinExistence type="predicted"/>
<comment type="caution">
    <text evidence="5">The sequence shown here is derived from an EMBL/GenBank/DDBJ whole genome shotgun (WGS) entry which is preliminary data.</text>
</comment>
<name>A0AAW0PCA5_9GOBI</name>
<feature type="repeat" description="TPR" evidence="3">
    <location>
        <begin position="229"/>
        <end position="262"/>
    </location>
</feature>
<feature type="repeat" description="TPR" evidence="3">
    <location>
        <begin position="301"/>
        <end position="334"/>
    </location>
</feature>
<dbReference type="InterPro" id="IPR036869">
    <property type="entry name" value="J_dom_sf"/>
</dbReference>
<dbReference type="AlphaFoldDB" id="A0AAW0PCA5"/>
<dbReference type="Pfam" id="PF00226">
    <property type="entry name" value="DnaJ"/>
    <property type="match status" value="1"/>
</dbReference>
<dbReference type="SMART" id="SM00271">
    <property type="entry name" value="DnaJ"/>
    <property type="match status" value="1"/>
</dbReference>